<evidence type="ECO:0000313" key="17">
    <source>
        <dbReference type="EMBL" id="KAJ3260307.1"/>
    </source>
</evidence>
<organism evidence="17 18">
    <name type="scientific">Boothiomyces macroporosus</name>
    <dbReference type="NCBI Taxonomy" id="261099"/>
    <lineage>
        <taxon>Eukaryota</taxon>
        <taxon>Fungi</taxon>
        <taxon>Fungi incertae sedis</taxon>
        <taxon>Chytridiomycota</taxon>
        <taxon>Chytridiomycota incertae sedis</taxon>
        <taxon>Chytridiomycetes</taxon>
        <taxon>Rhizophydiales</taxon>
        <taxon>Terramycetaceae</taxon>
        <taxon>Boothiomyces</taxon>
    </lineage>
</organism>
<dbReference type="EMBL" id="JADGKB010000012">
    <property type="protein sequence ID" value="KAJ3260307.1"/>
    <property type="molecule type" value="Genomic_DNA"/>
</dbReference>
<keyword evidence="10" id="KW-0843">Virulence</keyword>
<sequence length="340" mass="38936">MNLRVFTLYLLFRPIVSLPYLVKDQVLRIHSENVYKRNLLEAIISDPLLELDIWKDDMSEVDVRVPSSHLPTFKDRLKNFEYTVLIDDVQSMVEAEQMEFARRKKRDIQTEEELFSGYQDTDTLINYLSKLPGAQMFTLGYTYLDNPIQGVRIGTGSKNVVINGGIHAREWISPAVTAYVANYMLGSEMQAIDLRAKFTFHVIPVLNPDGYAYSRDAKGDRFWRKNREPNLNNPNCTGTDINRNFEYKWGNGDNECGEGYAGTAPLSTKEAMALDLYVKNLENVVAYIDVHSYSQLWLFPYGWTTEASPDSKNQMNASVRAVEAIERVHGTKFVAQRKTT</sequence>
<dbReference type="SUPFAM" id="SSF54897">
    <property type="entry name" value="Protease propeptides/inhibitors"/>
    <property type="match status" value="1"/>
</dbReference>
<comment type="function">
    <text evidence="2">Extracellular metalloprotease that contributes to pathogenicity.</text>
</comment>
<dbReference type="GO" id="GO:0006508">
    <property type="term" value="P:proteolysis"/>
    <property type="evidence" value="ECO:0007669"/>
    <property type="project" value="UniProtKB-KW"/>
</dbReference>
<evidence type="ECO:0000256" key="6">
    <source>
        <dbReference type="ARBA" id="ARBA00022723"/>
    </source>
</evidence>
<evidence type="ECO:0000313" key="18">
    <source>
        <dbReference type="Proteomes" id="UP001210925"/>
    </source>
</evidence>
<evidence type="ECO:0000256" key="3">
    <source>
        <dbReference type="ARBA" id="ARBA00005988"/>
    </source>
</evidence>
<evidence type="ECO:0000256" key="15">
    <source>
        <dbReference type="SAM" id="SignalP"/>
    </source>
</evidence>
<feature type="domain" description="Peptidase M14" evidence="16">
    <location>
        <begin position="107"/>
        <end position="340"/>
    </location>
</feature>
<dbReference type="AlphaFoldDB" id="A0AAD5YA24"/>
<dbReference type="Pfam" id="PF00246">
    <property type="entry name" value="Peptidase_M14"/>
    <property type="match status" value="1"/>
</dbReference>
<dbReference type="FunFam" id="3.40.630.10:FF:000084">
    <property type="entry name" value="Carboxypeptidase B2"/>
    <property type="match status" value="1"/>
</dbReference>
<evidence type="ECO:0000256" key="4">
    <source>
        <dbReference type="ARBA" id="ARBA00022645"/>
    </source>
</evidence>
<reference evidence="17" key="1">
    <citation type="submission" date="2020-05" db="EMBL/GenBank/DDBJ databases">
        <title>Phylogenomic resolution of chytrid fungi.</title>
        <authorList>
            <person name="Stajich J.E."/>
            <person name="Amses K."/>
            <person name="Simmons R."/>
            <person name="Seto K."/>
            <person name="Myers J."/>
            <person name="Bonds A."/>
            <person name="Quandt C.A."/>
            <person name="Barry K."/>
            <person name="Liu P."/>
            <person name="Grigoriev I."/>
            <person name="Longcore J.E."/>
            <person name="James T.Y."/>
        </authorList>
    </citation>
    <scope>NUCLEOTIDE SEQUENCE</scope>
    <source>
        <strain evidence="17">PLAUS21</strain>
    </source>
</reference>
<comment type="caution">
    <text evidence="14">Lacks conserved residue(s) required for the propagation of feature annotation.</text>
</comment>
<dbReference type="Proteomes" id="UP001210925">
    <property type="component" value="Unassembled WGS sequence"/>
</dbReference>
<dbReference type="PRINTS" id="PR00765">
    <property type="entry name" value="CRBOXYPTASEA"/>
</dbReference>
<accession>A0AAD5YA24</accession>
<dbReference type="InterPro" id="IPR057247">
    <property type="entry name" value="CARBOXYPEPT_ZN_2"/>
</dbReference>
<keyword evidence="9" id="KW-0862">Zinc</keyword>
<dbReference type="GO" id="GO:0004181">
    <property type="term" value="F:metallocarboxypeptidase activity"/>
    <property type="evidence" value="ECO:0007669"/>
    <property type="project" value="InterPro"/>
</dbReference>
<keyword evidence="18" id="KW-1185">Reference proteome</keyword>
<evidence type="ECO:0000256" key="1">
    <source>
        <dbReference type="ARBA" id="ARBA00001947"/>
    </source>
</evidence>
<evidence type="ECO:0000256" key="14">
    <source>
        <dbReference type="PROSITE-ProRule" id="PRU01379"/>
    </source>
</evidence>
<dbReference type="SUPFAM" id="SSF53187">
    <property type="entry name" value="Zn-dependent exopeptidases"/>
    <property type="match status" value="1"/>
</dbReference>
<evidence type="ECO:0000256" key="10">
    <source>
        <dbReference type="ARBA" id="ARBA00023026"/>
    </source>
</evidence>
<keyword evidence="7 15" id="KW-0732">Signal</keyword>
<evidence type="ECO:0000256" key="9">
    <source>
        <dbReference type="ARBA" id="ARBA00022833"/>
    </source>
</evidence>
<evidence type="ECO:0000256" key="2">
    <source>
        <dbReference type="ARBA" id="ARBA00003091"/>
    </source>
</evidence>
<dbReference type="SMART" id="SM00631">
    <property type="entry name" value="Zn_pept"/>
    <property type="match status" value="1"/>
</dbReference>
<evidence type="ECO:0000256" key="11">
    <source>
        <dbReference type="ARBA" id="ARBA00023049"/>
    </source>
</evidence>
<evidence type="ECO:0000256" key="13">
    <source>
        <dbReference type="ARBA" id="ARBA00023157"/>
    </source>
</evidence>
<dbReference type="PANTHER" id="PTHR11705">
    <property type="entry name" value="PROTEASE FAMILY M14 CARBOXYPEPTIDASE A,B"/>
    <property type="match status" value="1"/>
</dbReference>
<keyword evidence="13" id="KW-1015">Disulfide bond</keyword>
<dbReference type="GO" id="GO:0005615">
    <property type="term" value="C:extracellular space"/>
    <property type="evidence" value="ECO:0007669"/>
    <property type="project" value="TreeGrafter"/>
</dbReference>
<evidence type="ECO:0000256" key="8">
    <source>
        <dbReference type="ARBA" id="ARBA00022801"/>
    </source>
</evidence>
<feature type="chain" id="PRO_5041926504" description="Peptidase M14 domain-containing protein" evidence="15">
    <location>
        <begin position="18"/>
        <end position="340"/>
    </location>
</feature>
<name>A0AAD5YA24_9FUNG</name>
<feature type="signal peptide" evidence="15">
    <location>
        <begin position="1"/>
        <end position="17"/>
    </location>
</feature>
<dbReference type="Pfam" id="PF02244">
    <property type="entry name" value="Propep_M14"/>
    <property type="match status" value="1"/>
</dbReference>
<evidence type="ECO:0000256" key="5">
    <source>
        <dbReference type="ARBA" id="ARBA00022670"/>
    </source>
</evidence>
<keyword evidence="6" id="KW-0479">Metal-binding</keyword>
<dbReference type="InterPro" id="IPR000834">
    <property type="entry name" value="Peptidase_M14"/>
</dbReference>
<dbReference type="InterPro" id="IPR036990">
    <property type="entry name" value="M14A-like_propep"/>
</dbReference>
<dbReference type="PANTHER" id="PTHR11705:SF143">
    <property type="entry name" value="SLL0236 PROTEIN"/>
    <property type="match status" value="1"/>
</dbReference>
<evidence type="ECO:0000256" key="7">
    <source>
        <dbReference type="ARBA" id="ARBA00022729"/>
    </source>
</evidence>
<comment type="similarity">
    <text evidence="3 14">Belongs to the peptidase M14 family.</text>
</comment>
<keyword evidence="4" id="KW-0121">Carboxypeptidase</keyword>
<comment type="cofactor">
    <cofactor evidence="1">
        <name>Zn(2+)</name>
        <dbReference type="ChEBI" id="CHEBI:29105"/>
    </cofactor>
</comment>
<dbReference type="InterPro" id="IPR003146">
    <property type="entry name" value="M14A_act_pep"/>
</dbReference>
<dbReference type="InterPro" id="IPR057246">
    <property type="entry name" value="CARBOXYPEPT_ZN_1"/>
</dbReference>
<evidence type="ECO:0000259" key="16">
    <source>
        <dbReference type="PROSITE" id="PS52035"/>
    </source>
</evidence>
<dbReference type="PROSITE" id="PS52035">
    <property type="entry name" value="PEPTIDASE_M14"/>
    <property type="match status" value="1"/>
</dbReference>
<gene>
    <name evidence="17" type="ORF">HK103_000942</name>
</gene>
<dbReference type="PROSITE" id="PS00133">
    <property type="entry name" value="CARBOXYPEPT_ZN_2"/>
    <property type="match status" value="1"/>
</dbReference>
<proteinExistence type="inferred from homology"/>
<evidence type="ECO:0000256" key="12">
    <source>
        <dbReference type="ARBA" id="ARBA00023145"/>
    </source>
</evidence>
<protein>
    <recommendedName>
        <fullName evidence="16">Peptidase M14 domain-containing protein</fullName>
    </recommendedName>
</protein>
<keyword evidence="12" id="KW-0865">Zymogen</keyword>
<dbReference type="Gene3D" id="3.30.70.340">
    <property type="entry name" value="Metallocarboxypeptidase-like"/>
    <property type="match status" value="1"/>
</dbReference>
<dbReference type="Gene3D" id="3.40.630.10">
    <property type="entry name" value="Zn peptidases"/>
    <property type="match status" value="1"/>
</dbReference>
<keyword evidence="11" id="KW-0482">Metalloprotease</keyword>
<dbReference type="GO" id="GO:0008270">
    <property type="term" value="F:zinc ion binding"/>
    <property type="evidence" value="ECO:0007669"/>
    <property type="project" value="InterPro"/>
</dbReference>
<keyword evidence="5" id="KW-0645">Protease</keyword>
<dbReference type="PROSITE" id="PS00132">
    <property type="entry name" value="CARBOXYPEPT_ZN_1"/>
    <property type="match status" value="1"/>
</dbReference>
<comment type="caution">
    <text evidence="17">The sequence shown here is derived from an EMBL/GenBank/DDBJ whole genome shotgun (WGS) entry which is preliminary data.</text>
</comment>
<keyword evidence="8" id="KW-0378">Hydrolase</keyword>